<organism evidence="7 8">
    <name type="scientific">Rubrivivax rivuli</name>
    <dbReference type="NCBI Taxonomy" id="1862385"/>
    <lineage>
        <taxon>Bacteria</taxon>
        <taxon>Pseudomonadati</taxon>
        <taxon>Pseudomonadota</taxon>
        <taxon>Betaproteobacteria</taxon>
        <taxon>Burkholderiales</taxon>
        <taxon>Sphaerotilaceae</taxon>
        <taxon>Rubrivivax</taxon>
    </lineage>
</organism>
<keyword evidence="8" id="KW-1185">Reference proteome</keyword>
<dbReference type="InterPro" id="IPR023485">
    <property type="entry name" value="Ptyr_pPase"/>
</dbReference>
<gene>
    <name evidence="7" type="ORF">EOE66_13830</name>
</gene>
<keyword evidence="4" id="KW-0904">Protein phosphatase</keyword>
<keyword evidence="3" id="KW-0378">Hydrolase</keyword>
<comment type="similarity">
    <text evidence="1">Belongs to the low molecular weight phosphotyrosine protein phosphatase family.</text>
</comment>
<evidence type="ECO:0000313" key="8">
    <source>
        <dbReference type="Proteomes" id="UP000285575"/>
    </source>
</evidence>
<evidence type="ECO:0000256" key="5">
    <source>
        <dbReference type="PIRSR" id="PIRSR617867-1"/>
    </source>
</evidence>
<dbReference type="PANTHER" id="PTHR11717">
    <property type="entry name" value="LOW MOLECULAR WEIGHT PROTEIN TYROSINE PHOSPHATASE"/>
    <property type="match status" value="1"/>
</dbReference>
<dbReference type="Gene3D" id="3.40.50.2300">
    <property type="match status" value="1"/>
</dbReference>
<dbReference type="InterPro" id="IPR036196">
    <property type="entry name" value="Ptyr_pPase_sf"/>
</dbReference>
<accession>A0A437RER4</accession>
<dbReference type="InterPro" id="IPR017867">
    <property type="entry name" value="Tyr_phospatase_low_mol_wt"/>
</dbReference>
<feature type="active site" description="Nucleophile" evidence="5">
    <location>
        <position position="32"/>
    </location>
</feature>
<dbReference type="Proteomes" id="UP000285575">
    <property type="component" value="Unassembled WGS sequence"/>
</dbReference>
<evidence type="ECO:0000256" key="4">
    <source>
        <dbReference type="ARBA" id="ARBA00022912"/>
    </source>
</evidence>
<name>A0A437RER4_9BURK</name>
<feature type="active site" description="Proton donor" evidence="5">
    <location>
        <position position="150"/>
    </location>
</feature>
<evidence type="ECO:0000259" key="6">
    <source>
        <dbReference type="SMART" id="SM00226"/>
    </source>
</evidence>
<dbReference type="GO" id="GO:0004725">
    <property type="term" value="F:protein tyrosine phosphatase activity"/>
    <property type="evidence" value="ECO:0007669"/>
    <property type="project" value="UniProtKB-EC"/>
</dbReference>
<dbReference type="AlphaFoldDB" id="A0A437RER4"/>
<dbReference type="EMBL" id="SACR01000004">
    <property type="protein sequence ID" value="RVU45222.1"/>
    <property type="molecule type" value="Genomic_DNA"/>
</dbReference>
<dbReference type="CDD" id="cd16343">
    <property type="entry name" value="LMWPTP"/>
    <property type="match status" value="1"/>
</dbReference>
<evidence type="ECO:0000256" key="1">
    <source>
        <dbReference type="ARBA" id="ARBA00011063"/>
    </source>
</evidence>
<feature type="domain" description="Phosphotyrosine protein phosphatase I" evidence="6">
    <location>
        <begin position="26"/>
        <end position="176"/>
    </location>
</feature>
<proteinExistence type="inferred from homology"/>
<dbReference type="EC" id="3.1.3.48" evidence="2"/>
<dbReference type="PANTHER" id="PTHR11717:SF7">
    <property type="entry name" value="LOW MOLECULAR WEIGHT PHOSPHOTYROSINE PROTEIN PHOSPHATASE"/>
    <property type="match status" value="1"/>
</dbReference>
<dbReference type="InterPro" id="IPR050438">
    <property type="entry name" value="LMW_PTPase"/>
</dbReference>
<dbReference type="SUPFAM" id="SSF52788">
    <property type="entry name" value="Phosphotyrosine protein phosphatases I"/>
    <property type="match status" value="1"/>
</dbReference>
<sequence>MLGRLKGWLQGGAATAAGHPAQAAELRVLMVCTGNICRSPTAEGVLRARLARAGLGARVEVDSAGTQGYHTGEAPDPRAVKAAAARGYDLGGLRARPVQPADFQRFHWLIAMDEDHLAWLRRKAPPGCTARIELLMPHGRRHAGVTEVPDPYYGALAGFERVLDLVEDACDGLVGRVQDHLGGGVRGHA</sequence>
<feature type="active site" evidence="5">
    <location>
        <position position="38"/>
    </location>
</feature>
<dbReference type="OrthoDB" id="9784339at2"/>
<reference evidence="7 8" key="1">
    <citation type="submission" date="2019-01" db="EMBL/GenBank/DDBJ databases">
        <authorList>
            <person name="Chen W.-M."/>
        </authorList>
    </citation>
    <scope>NUCLEOTIDE SEQUENCE [LARGE SCALE GENOMIC DNA]</scope>
    <source>
        <strain evidence="7 8">KYPY4</strain>
    </source>
</reference>
<dbReference type="SMART" id="SM00226">
    <property type="entry name" value="LMWPc"/>
    <property type="match status" value="1"/>
</dbReference>
<evidence type="ECO:0000313" key="7">
    <source>
        <dbReference type="EMBL" id="RVU45222.1"/>
    </source>
</evidence>
<dbReference type="PRINTS" id="PR00719">
    <property type="entry name" value="LMWPTPASE"/>
</dbReference>
<comment type="caution">
    <text evidence="7">The sequence shown here is derived from an EMBL/GenBank/DDBJ whole genome shotgun (WGS) entry which is preliminary data.</text>
</comment>
<evidence type="ECO:0000256" key="2">
    <source>
        <dbReference type="ARBA" id="ARBA00013064"/>
    </source>
</evidence>
<dbReference type="Pfam" id="PF01451">
    <property type="entry name" value="LMWPc"/>
    <property type="match status" value="1"/>
</dbReference>
<protein>
    <recommendedName>
        <fullName evidence="2">protein-tyrosine-phosphatase</fullName>
        <ecNumber evidence="2">3.1.3.48</ecNumber>
    </recommendedName>
</protein>
<evidence type="ECO:0000256" key="3">
    <source>
        <dbReference type="ARBA" id="ARBA00022801"/>
    </source>
</evidence>